<name>A8ZMN6_ACAM1</name>
<keyword evidence="3" id="KW-1185">Reference proteome</keyword>
<gene>
    <name evidence="2" type="ordered locus">AM1_C0140</name>
</gene>
<keyword evidence="2" id="KW-0614">Plasmid</keyword>
<dbReference type="AlphaFoldDB" id="A8ZMN6"/>
<dbReference type="KEGG" id="amr:AM1_C0140"/>
<dbReference type="HOGENOM" id="CLU_2434051_0_0_3"/>
<dbReference type="Proteomes" id="UP000000268">
    <property type="component" value="Plasmid pREB3"/>
</dbReference>
<sequence length="90" mass="10257">MDVPKSLLGLLRELTQAIKKIRKLGTNGINCDVETEDIVDRLIAWSQRFEFEVVEVDHATVGINFSTLPEDLSEFCQEVYEFNPDVLEQG</sequence>
<evidence type="ECO:0000259" key="1">
    <source>
        <dbReference type="Pfam" id="PF14062"/>
    </source>
</evidence>
<proteinExistence type="predicted"/>
<reference evidence="2 3" key="1">
    <citation type="journal article" date="2008" name="Proc. Natl. Acad. Sci. U.S.A.">
        <title>Niche adaptation and genome expansion in the chlorophyll d-producing cyanobacterium Acaryochloris marina.</title>
        <authorList>
            <person name="Swingley W.D."/>
            <person name="Chen M."/>
            <person name="Cheung P.C."/>
            <person name="Conrad A.L."/>
            <person name="Dejesa L.C."/>
            <person name="Hao J."/>
            <person name="Honchak B.M."/>
            <person name="Karbach L.E."/>
            <person name="Kurdoglu A."/>
            <person name="Lahiri S."/>
            <person name="Mastrian S.D."/>
            <person name="Miyashita H."/>
            <person name="Page L."/>
            <person name="Ramakrishna P."/>
            <person name="Satoh S."/>
            <person name="Sattley W.M."/>
            <person name="Shimada Y."/>
            <person name="Taylor H.L."/>
            <person name="Tomo T."/>
            <person name="Tsuchiya T."/>
            <person name="Wang Z.T."/>
            <person name="Raymond J."/>
            <person name="Mimuro M."/>
            <person name="Blankenship R.E."/>
            <person name="Touchman J.W."/>
        </authorList>
    </citation>
    <scope>NUCLEOTIDE SEQUENCE [LARGE SCALE GENOMIC DNA]</scope>
    <source>
        <strain evidence="3">MBIC 11017</strain>
        <plasmid evidence="3">Plasmid pREB3</plasmid>
    </source>
</reference>
<dbReference type="RefSeq" id="WP_012167411.1">
    <property type="nucleotide sequence ID" value="NC_009928.1"/>
</dbReference>
<organism evidence="2 3">
    <name type="scientific">Acaryochloris marina (strain MBIC 11017)</name>
    <dbReference type="NCBI Taxonomy" id="329726"/>
    <lineage>
        <taxon>Bacteria</taxon>
        <taxon>Bacillati</taxon>
        <taxon>Cyanobacteriota</taxon>
        <taxon>Cyanophyceae</taxon>
        <taxon>Acaryochloridales</taxon>
        <taxon>Acaryochloridaceae</taxon>
        <taxon>Acaryochloris</taxon>
    </lineage>
</organism>
<dbReference type="OrthoDB" id="4827574at2"/>
<geneLocation type="plasmid" evidence="2 3">
    <name>pREB3</name>
</geneLocation>
<dbReference type="EMBL" id="CP000840">
    <property type="protein sequence ID" value="ABW32447.1"/>
    <property type="molecule type" value="Genomic_DNA"/>
</dbReference>
<evidence type="ECO:0000313" key="2">
    <source>
        <dbReference type="EMBL" id="ABW32447.1"/>
    </source>
</evidence>
<dbReference type="Pfam" id="PF14062">
    <property type="entry name" value="DUF4253"/>
    <property type="match status" value="1"/>
</dbReference>
<protein>
    <recommendedName>
        <fullName evidence="1">DUF4253 domain-containing protein</fullName>
    </recommendedName>
</protein>
<accession>A8ZMN6</accession>
<evidence type="ECO:0000313" key="3">
    <source>
        <dbReference type="Proteomes" id="UP000000268"/>
    </source>
</evidence>
<feature type="domain" description="DUF4253" evidence="1">
    <location>
        <begin position="18"/>
        <end position="90"/>
    </location>
</feature>
<dbReference type="InterPro" id="IPR025349">
    <property type="entry name" value="DUF4253"/>
</dbReference>